<protein>
    <submittedName>
        <fullName evidence="3">Ppx/GppA family phosphatase</fullName>
        <ecNumber evidence="3">3.6.1.-</ecNumber>
    </submittedName>
</protein>
<dbReference type="EC" id="3.6.1.-" evidence="3"/>
<keyword evidence="4" id="KW-1185">Reference proteome</keyword>
<dbReference type="Gene3D" id="1.10.3210.10">
    <property type="entry name" value="Hypothetical protein af1432"/>
    <property type="match status" value="1"/>
</dbReference>
<dbReference type="Gene3D" id="3.30.420.40">
    <property type="match status" value="1"/>
</dbReference>
<keyword evidence="3" id="KW-0378">Hydrolase</keyword>
<dbReference type="PANTHER" id="PTHR30005">
    <property type="entry name" value="EXOPOLYPHOSPHATASE"/>
    <property type="match status" value="1"/>
</dbReference>
<dbReference type="InterPro" id="IPR050273">
    <property type="entry name" value="GppA/Ppx_hydrolase"/>
</dbReference>
<dbReference type="RefSeq" id="WP_376830421.1">
    <property type="nucleotide sequence ID" value="NZ_JBHLWR010000006.1"/>
</dbReference>
<organism evidence="3 4">
    <name type="scientific">Camelimonas abortus</name>
    <dbReference type="NCBI Taxonomy" id="1017184"/>
    <lineage>
        <taxon>Bacteria</taxon>
        <taxon>Pseudomonadati</taxon>
        <taxon>Pseudomonadota</taxon>
        <taxon>Alphaproteobacteria</taxon>
        <taxon>Hyphomicrobiales</taxon>
        <taxon>Chelatococcaceae</taxon>
        <taxon>Camelimonas</taxon>
    </lineage>
</organism>
<dbReference type="SUPFAM" id="SSF53067">
    <property type="entry name" value="Actin-like ATPase domain"/>
    <property type="match status" value="2"/>
</dbReference>
<dbReference type="Gene3D" id="3.30.420.150">
    <property type="entry name" value="Exopolyphosphatase. Domain 2"/>
    <property type="match status" value="1"/>
</dbReference>
<dbReference type="CDD" id="cd24052">
    <property type="entry name" value="ASKHA_NBD_HpPPX-GppA-like"/>
    <property type="match status" value="1"/>
</dbReference>
<evidence type="ECO:0000313" key="4">
    <source>
        <dbReference type="Proteomes" id="UP001595536"/>
    </source>
</evidence>
<evidence type="ECO:0000259" key="1">
    <source>
        <dbReference type="Pfam" id="PF02541"/>
    </source>
</evidence>
<sequence>MAIIDIGSNSVRLVAYEGCTRSPASLFNEKALCGLGRGVASTGMMDGKAVDSALAALRRFRGLCDVMQITDIRALATAAVRDAANGEDFVREAGRILGCPVSVLTGAREAELSALGVASGFWRPDGVVGDMGGGSLELVEVTRGALRPGLSLRLGGFALQDASGGSLKKAADLARVALANAPQIGALHGRTFYAVGGTWRALARLHMEQTGYPLHVMHAYAISPREMLDFCRMVQRLDVTALEAIGVISPARRPLLAYGALLMEQIIRRGKPSSIMISPSGVREGLLYEGLPPEIQEQDPLLTTAAELNWLRSRSPRHGEELQDWVGGLFDSLHFEETEEEARIRAAACLVSDICWRAHPDYRGEQALKLLSQATYTGITHPERAFIAFANYIRHEGLSTDGGAARIRELMPVHMVERARILGAAMRVAYVLSGAMAGVLPRCPLRDTGGVLTLTIPRELASLRCDRIHNRLKTLGRTLGLPVQVTEE</sequence>
<dbReference type="SUPFAM" id="SSF109604">
    <property type="entry name" value="HD-domain/PDEase-like"/>
    <property type="match status" value="1"/>
</dbReference>
<dbReference type="InterPro" id="IPR003695">
    <property type="entry name" value="Ppx_GppA_N"/>
</dbReference>
<dbReference type="GO" id="GO:0016787">
    <property type="term" value="F:hydrolase activity"/>
    <property type="evidence" value="ECO:0007669"/>
    <property type="project" value="UniProtKB-KW"/>
</dbReference>
<feature type="domain" description="Exopolyphosphatase C-terminal" evidence="2">
    <location>
        <begin position="301"/>
        <end position="480"/>
    </location>
</feature>
<reference evidence="4" key="1">
    <citation type="journal article" date="2019" name="Int. J. Syst. Evol. Microbiol.">
        <title>The Global Catalogue of Microorganisms (GCM) 10K type strain sequencing project: providing services to taxonomists for standard genome sequencing and annotation.</title>
        <authorList>
            <consortium name="The Broad Institute Genomics Platform"/>
            <consortium name="The Broad Institute Genome Sequencing Center for Infectious Disease"/>
            <person name="Wu L."/>
            <person name="Ma J."/>
        </authorList>
    </citation>
    <scope>NUCLEOTIDE SEQUENCE [LARGE SCALE GENOMIC DNA]</scope>
    <source>
        <strain evidence="4">CCM 7941</strain>
    </source>
</reference>
<proteinExistence type="predicted"/>
<dbReference type="Pfam" id="PF02541">
    <property type="entry name" value="Ppx-GppA"/>
    <property type="match status" value="1"/>
</dbReference>
<comment type="caution">
    <text evidence="3">The sequence shown here is derived from an EMBL/GenBank/DDBJ whole genome shotgun (WGS) entry which is preliminary data.</text>
</comment>
<evidence type="ECO:0000313" key="3">
    <source>
        <dbReference type="EMBL" id="MFC3267224.1"/>
    </source>
</evidence>
<gene>
    <name evidence="3" type="ORF">ACFOEX_12820</name>
</gene>
<dbReference type="InterPro" id="IPR043129">
    <property type="entry name" value="ATPase_NBD"/>
</dbReference>
<feature type="domain" description="Ppx/GppA phosphatase N-terminal" evidence="1">
    <location>
        <begin position="24"/>
        <end position="292"/>
    </location>
</feature>
<dbReference type="Pfam" id="PF21697">
    <property type="entry name" value="Ppx_C"/>
    <property type="match status" value="1"/>
</dbReference>
<dbReference type="EMBL" id="JBHRUV010000095">
    <property type="protein sequence ID" value="MFC3267224.1"/>
    <property type="molecule type" value="Genomic_DNA"/>
</dbReference>
<evidence type="ECO:0000259" key="2">
    <source>
        <dbReference type="Pfam" id="PF21697"/>
    </source>
</evidence>
<dbReference type="InterPro" id="IPR048951">
    <property type="entry name" value="Ppx_C"/>
</dbReference>
<name>A0ABV7LI29_9HYPH</name>
<dbReference type="Proteomes" id="UP001595536">
    <property type="component" value="Unassembled WGS sequence"/>
</dbReference>
<dbReference type="PANTHER" id="PTHR30005:SF0">
    <property type="entry name" value="RETROGRADE REGULATION PROTEIN 2"/>
    <property type="match status" value="1"/>
</dbReference>
<accession>A0ABV7LI29</accession>